<reference evidence="2" key="1">
    <citation type="journal article" date="2014" name="Front. Microbiol.">
        <title>High frequency of phylogenetically diverse reductive dehalogenase-homologous genes in deep subseafloor sedimentary metagenomes.</title>
        <authorList>
            <person name="Kawai M."/>
            <person name="Futagami T."/>
            <person name="Toyoda A."/>
            <person name="Takaki Y."/>
            <person name="Nishi S."/>
            <person name="Hori S."/>
            <person name="Arai W."/>
            <person name="Tsubouchi T."/>
            <person name="Morono Y."/>
            <person name="Uchiyama I."/>
            <person name="Ito T."/>
            <person name="Fujiyama A."/>
            <person name="Inagaki F."/>
            <person name="Takami H."/>
        </authorList>
    </citation>
    <scope>NUCLEOTIDE SEQUENCE</scope>
    <source>
        <strain evidence="2">Expedition CK06-06</strain>
    </source>
</reference>
<dbReference type="AlphaFoldDB" id="X1LVS8"/>
<evidence type="ECO:0000256" key="1">
    <source>
        <dbReference type="SAM" id="Phobius"/>
    </source>
</evidence>
<sequence>MYFLTKFRDKLKNEKGDVAIEYFVIAAVITVGVAAALYTLRDQLISIIGRITSIIAGTGW</sequence>
<comment type="caution">
    <text evidence="2">The sequence shown here is derived from an EMBL/GenBank/DDBJ whole genome shotgun (WGS) entry which is preliminary data.</text>
</comment>
<evidence type="ECO:0008006" key="3">
    <source>
        <dbReference type="Google" id="ProtNLM"/>
    </source>
</evidence>
<protein>
    <recommendedName>
        <fullName evidence="3">Flp/Fap pilin component</fullName>
    </recommendedName>
</protein>
<dbReference type="EMBL" id="BARV01012671">
    <property type="protein sequence ID" value="GAI06505.1"/>
    <property type="molecule type" value="Genomic_DNA"/>
</dbReference>
<gene>
    <name evidence="2" type="ORF">S06H3_23345</name>
</gene>
<accession>X1LVS8</accession>
<keyword evidence="1" id="KW-1133">Transmembrane helix</keyword>
<organism evidence="2">
    <name type="scientific">marine sediment metagenome</name>
    <dbReference type="NCBI Taxonomy" id="412755"/>
    <lineage>
        <taxon>unclassified sequences</taxon>
        <taxon>metagenomes</taxon>
        <taxon>ecological metagenomes</taxon>
    </lineage>
</organism>
<name>X1LVS8_9ZZZZ</name>
<keyword evidence="1" id="KW-0812">Transmembrane</keyword>
<evidence type="ECO:0000313" key="2">
    <source>
        <dbReference type="EMBL" id="GAI06505.1"/>
    </source>
</evidence>
<keyword evidence="1" id="KW-0472">Membrane</keyword>
<feature type="transmembrane region" description="Helical" evidence="1">
    <location>
        <begin position="20"/>
        <end position="40"/>
    </location>
</feature>
<proteinExistence type="predicted"/>